<dbReference type="EC" id="3.1.3.-" evidence="1"/>
<dbReference type="SFLD" id="SFLDG01140">
    <property type="entry name" value="C2.B:_Phosphomannomutase_and_P"/>
    <property type="match status" value="1"/>
</dbReference>
<keyword evidence="1" id="KW-0378">Hydrolase</keyword>
<sequence>MIRLIASDMDGTILRNDAQSMPPRMFSILEELKERGILFVAASGRQYANLLRLLGPMAPYADYICENGAFAVHNGEIIYKAVMDRALGQELMRDIWSTENCEIQLSGIHTAYIQAKDPAYTHHLRYVLKNDITEVDDIFSTSEEYIKISAFVHGDKTEEYLERFQEKWGSAFTLASTCDHWIDFIPPGIHKGHAMKALMEALHISSDEIMAFGDNYNDLELLSCAAESYAVSTAKPEVIAACRHICDYVEDVLEKFLRAPV</sequence>
<dbReference type="GO" id="GO:0005829">
    <property type="term" value="C:cytosol"/>
    <property type="evidence" value="ECO:0007669"/>
    <property type="project" value="TreeGrafter"/>
</dbReference>
<dbReference type="AlphaFoldDB" id="A0AAP4BAE4"/>
<evidence type="ECO:0000313" key="2">
    <source>
        <dbReference type="Proteomes" id="UP001300383"/>
    </source>
</evidence>
<dbReference type="Pfam" id="PF08282">
    <property type="entry name" value="Hydrolase_3"/>
    <property type="match status" value="1"/>
</dbReference>
<protein>
    <submittedName>
        <fullName evidence="1">HAD family hydrolase</fullName>
        <ecNumber evidence="1">3.1.3.-</ecNumber>
    </submittedName>
</protein>
<reference evidence="1 2" key="1">
    <citation type="submission" date="2023-05" db="EMBL/GenBank/DDBJ databases">
        <title>[ruminococcus] sp. nov., isolated from a pig farm feces dump.</title>
        <authorList>
            <person name="Chang Y.-H."/>
        </authorList>
    </citation>
    <scope>NUCLEOTIDE SEQUENCE [LARGE SCALE GENOMIC DNA]</scope>
    <source>
        <strain evidence="1 2">YH-rum2234</strain>
    </source>
</reference>
<dbReference type="InterPro" id="IPR006379">
    <property type="entry name" value="HAD-SF_hydro_IIB"/>
</dbReference>
<dbReference type="Gene3D" id="3.30.1240.10">
    <property type="match status" value="1"/>
</dbReference>
<dbReference type="GO" id="GO:0016791">
    <property type="term" value="F:phosphatase activity"/>
    <property type="evidence" value="ECO:0007669"/>
    <property type="project" value="TreeGrafter"/>
</dbReference>
<dbReference type="PANTHER" id="PTHR10000">
    <property type="entry name" value="PHOSPHOSERINE PHOSPHATASE"/>
    <property type="match status" value="1"/>
</dbReference>
<keyword evidence="2" id="KW-1185">Reference proteome</keyword>
<dbReference type="GO" id="GO:0000287">
    <property type="term" value="F:magnesium ion binding"/>
    <property type="evidence" value="ECO:0007669"/>
    <property type="project" value="TreeGrafter"/>
</dbReference>
<dbReference type="Proteomes" id="UP001300383">
    <property type="component" value="Unassembled WGS sequence"/>
</dbReference>
<dbReference type="SUPFAM" id="SSF56784">
    <property type="entry name" value="HAD-like"/>
    <property type="match status" value="1"/>
</dbReference>
<dbReference type="PANTHER" id="PTHR10000:SF53">
    <property type="entry name" value="5-AMINO-6-(5-PHOSPHO-D-RIBITYLAMINO)URACIL PHOSPHATASE YBJI-RELATED"/>
    <property type="match status" value="1"/>
</dbReference>
<evidence type="ECO:0000313" key="1">
    <source>
        <dbReference type="EMBL" id="MDI9240936.1"/>
    </source>
</evidence>
<gene>
    <name evidence="1" type="ORF">QJ036_00395</name>
</gene>
<comment type="caution">
    <text evidence="1">The sequence shown here is derived from an EMBL/GenBank/DDBJ whole genome shotgun (WGS) entry which is preliminary data.</text>
</comment>
<dbReference type="EMBL" id="JASGBQ010000001">
    <property type="protein sequence ID" value="MDI9240936.1"/>
    <property type="molecule type" value="Genomic_DNA"/>
</dbReference>
<dbReference type="NCBIfam" id="TIGR00099">
    <property type="entry name" value="Cof-subfamily"/>
    <property type="match status" value="1"/>
</dbReference>
<organism evidence="1 2">
    <name type="scientific">Fusibacillus kribbianus</name>
    <dbReference type="NCBI Taxonomy" id="3044208"/>
    <lineage>
        <taxon>Bacteria</taxon>
        <taxon>Bacillati</taxon>
        <taxon>Bacillota</taxon>
        <taxon>Clostridia</taxon>
        <taxon>Lachnospirales</taxon>
        <taxon>Lachnospiraceae</taxon>
        <taxon>Fusibacillus</taxon>
    </lineage>
</organism>
<dbReference type="SFLD" id="SFLDS00003">
    <property type="entry name" value="Haloacid_Dehalogenase"/>
    <property type="match status" value="1"/>
</dbReference>
<dbReference type="InterPro" id="IPR036412">
    <property type="entry name" value="HAD-like_sf"/>
</dbReference>
<dbReference type="InterPro" id="IPR000150">
    <property type="entry name" value="Cof"/>
</dbReference>
<name>A0AAP4BAE4_9FIRM</name>
<dbReference type="Gene3D" id="3.40.50.1000">
    <property type="entry name" value="HAD superfamily/HAD-like"/>
    <property type="match status" value="1"/>
</dbReference>
<dbReference type="NCBIfam" id="TIGR01484">
    <property type="entry name" value="HAD-SF-IIB"/>
    <property type="match status" value="1"/>
</dbReference>
<dbReference type="RefSeq" id="WP_283229448.1">
    <property type="nucleotide sequence ID" value="NZ_JASGBQ010000001.1"/>
</dbReference>
<proteinExistence type="predicted"/>
<accession>A0AAP4BAE4</accession>
<dbReference type="InterPro" id="IPR023214">
    <property type="entry name" value="HAD_sf"/>
</dbReference>